<evidence type="ECO:0000259" key="5">
    <source>
        <dbReference type="PROSITE" id="PS50977"/>
    </source>
</evidence>
<feature type="domain" description="HTH tetR-type" evidence="5">
    <location>
        <begin position="1"/>
        <end position="58"/>
    </location>
</feature>
<accession>A0ABU4YEH8</accession>
<dbReference type="PROSITE" id="PS50977">
    <property type="entry name" value="HTH_TETR_2"/>
    <property type="match status" value="1"/>
</dbReference>
<dbReference type="PRINTS" id="PR00455">
    <property type="entry name" value="HTHTETR"/>
</dbReference>
<dbReference type="InterPro" id="IPR001647">
    <property type="entry name" value="HTH_TetR"/>
</dbReference>
<evidence type="ECO:0000313" key="7">
    <source>
        <dbReference type="Proteomes" id="UP001280156"/>
    </source>
</evidence>
<dbReference type="Pfam" id="PF00440">
    <property type="entry name" value="TetR_N"/>
    <property type="match status" value="1"/>
</dbReference>
<evidence type="ECO:0000256" key="4">
    <source>
        <dbReference type="PROSITE-ProRule" id="PRU00335"/>
    </source>
</evidence>
<keyword evidence="3" id="KW-0804">Transcription</keyword>
<dbReference type="Gene3D" id="1.10.357.10">
    <property type="entry name" value="Tetracycline Repressor, domain 2"/>
    <property type="match status" value="1"/>
</dbReference>
<dbReference type="Pfam" id="PF17918">
    <property type="entry name" value="TetR_C_15"/>
    <property type="match status" value="1"/>
</dbReference>
<organism evidence="6 7">
    <name type="scientific">Mesorhizobium humile</name>
    <dbReference type="NCBI Taxonomy" id="3072313"/>
    <lineage>
        <taxon>Bacteria</taxon>
        <taxon>Pseudomonadati</taxon>
        <taxon>Pseudomonadota</taxon>
        <taxon>Alphaproteobacteria</taxon>
        <taxon>Hyphomicrobiales</taxon>
        <taxon>Phyllobacteriaceae</taxon>
        <taxon>Mesorhizobium</taxon>
    </lineage>
</organism>
<keyword evidence="1" id="KW-0805">Transcription regulation</keyword>
<dbReference type="InterPro" id="IPR041669">
    <property type="entry name" value="TetR_C_15"/>
</dbReference>
<keyword evidence="7" id="KW-1185">Reference proteome</keyword>
<evidence type="ECO:0000313" key="6">
    <source>
        <dbReference type="EMBL" id="MDX8485329.1"/>
    </source>
</evidence>
<dbReference type="PANTHER" id="PTHR30055">
    <property type="entry name" value="HTH-TYPE TRANSCRIPTIONAL REGULATOR RUTR"/>
    <property type="match status" value="1"/>
</dbReference>
<dbReference type="InterPro" id="IPR023772">
    <property type="entry name" value="DNA-bd_HTH_TetR-type_CS"/>
</dbReference>
<dbReference type="PANTHER" id="PTHR30055:SF234">
    <property type="entry name" value="HTH-TYPE TRANSCRIPTIONAL REGULATOR BETI"/>
    <property type="match status" value="1"/>
</dbReference>
<dbReference type="Proteomes" id="UP001280156">
    <property type="component" value="Unassembled WGS sequence"/>
</dbReference>
<gene>
    <name evidence="6" type="ORF">RFM52_09005</name>
</gene>
<dbReference type="PROSITE" id="PS01081">
    <property type="entry name" value="HTH_TETR_1"/>
    <property type="match status" value="1"/>
</dbReference>
<reference evidence="6 7" key="1">
    <citation type="submission" date="2023-08" db="EMBL/GenBank/DDBJ databases">
        <title>Implementing the SeqCode for naming new Mesorhizobium species isolated from Vachellia karroo root nodules.</title>
        <authorList>
            <person name="Van Lill M."/>
        </authorList>
    </citation>
    <scope>NUCLEOTIDE SEQUENCE [LARGE SCALE GENOMIC DNA]</scope>
    <source>
        <strain evidence="6 7">VK2B</strain>
    </source>
</reference>
<protein>
    <submittedName>
        <fullName evidence="6">TetR/AcrR family transcriptional regulator</fullName>
    </submittedName>
</protein>
<proteinExistence type="predicted"/>
<dbReference type="InterPro" id="IPR050109">
    <property type="entry name" value="HTH-type_TetR-like_transc_reg"/>
</dbReference>
<dbReference type="RefSeq" id="WP_320296128.1">
    <property type="nucleotide sequence ID" value="NZ_JAVIIU010000006.1"/>
</dbReference>
<dbReference type="EMBL" id="JAVIIV010000004">
    <property type="protein sequence ID" value="MDX8485329.1"/>
    <property type="molecule type" value="Genomic_DNA"/>
</dbReference>
<evidence type="ECO:0000256" key="1">
    <source>
        <dbReference type="ARBA" id="ARBA00023015"/>
    </source>
</evidence>
<feature type="DNA-binding region" description="H-T-H motif" evidence="4">
    <location>
        <begin position="21"/>
        <end position="40"/>
    </location>
</feature>
<comment type="caution">
    <text evidence="6">The sequence shown here is derived from an EMBL/GenBank/DDBJ whole genome shotgun (WGS) entry which is preliminary data.</text>
</comment>
<evidence type="ECO:0000256" key="2">
    <source>
        <dbReference type="ARBA" id="ARBA00023125"/>
    </source>
</evidence>
<sequence>MEAIVQAAAQLLTDVGFEALTTARVAERAGVSVGSLYQYFPNKQALAAAVVDHYADKFEAAFVEAVVTPVHDTLEETIDALIEVALVAHPHDPKLHRALNELAPRYRAEKVREVGDRIAATVKGELARHRQEIAPDLDLGEAAALIETLLENVVHRAIERHPVSVRGERAIGQCHRMIMAYLTSTRPYAA</sequence>
<evidence type="ECO:0000256" key="3">
    <source>
        <dbReference type="ARBA" id="ARBA00023163"/>
    </source>
</evidence>
<name>A0ABU4YEH8_9HYPH</name>
<keyword evidence="2 4" id="KW-0238">DNA-binding</keyword>
<dbReference type="SUPFAM" id="SSF46689">
    <property type="entry name" value="Homeodomain-like"/>
    <property type="match status" value="1"/>
</dbReference>
<dbReference type="InterPro" id="IPR009057">
    <property type="entry name" value="Homeodomain-like_sf"/>
</dbReference>